<dbReference type="RefSeq" id="WP_067634781.1">
    <property type="nucleotide sequence ID" value="NZ_JAAXPI010000007.1"/>
</dbReference>
<dbReference type="InterPro" id="IPR007278">
    <property type="entry name" value="DUF397"/>
</dbReference>
<comment type="caution">
    <text evidence="2">The sequence shown here is derived from an EMBL/GenBank/DDBJ whole genome shotgun (WGS) entry which is preliminary data.</text>
</comment>
<gene>
    <name evidence="2" type="ORF">HGB48_07960</name>
</gene>
<accession>A0A846YYM3</accession>
<keyword evidence="3" id="KW-1185">Reference proteome</keyword>
<name>A0A846YYM3_9ACTN</name>
<dbReference type="EMBL" id="JAAXPI010000007">
    <property type="protein sequence ID" value="NKZ03684.1"/>
    <property type="molecule type" value="Genomic_DNA"/>
</dbReference>
<evidence type="ECO:0000313" key="2">
    <source>
        <dbReference type="EMBL" id="NKZ03684.1"/>
    </source>
</evidence>
<evidence type="ECO:0000259" key="1">
    <source>
        <dbReference type="Pfam" id="PF04149"/>
    </source>
</evidence>
<proteinExistence type="predicted"/>
<dbReference type="Proteomes" id="UP000579250">
    <property type="component" value="Unassembled WGS sequence"/>
</dbReference>
<feature type="domain" description="DUF397" evidence="1">
    <location>
        <begin position="13"/>
        <end position="64"/>
    </location>
</feature>
<sequence length="66" mass="7019">MTNLQRELTGAIWRKSSRSGSGDQCVEVAPLSSDLHAVRDSKDPAGPALVLTPSAWQGLLDAIKES</sequence>
<dbReference type="Pfam" id="PF04149">
    <property type="entry name" value="DUF397"/>
    <property type="match status" value="1"/>
</dbReference>
<protein>
    <submittedName>
        <fullName evidence="2">DUF397 domain-containing protein</fullName>
    </submittedName>
</protein>
<reference evidence="2 3" key="1">
    <citation type="submission" date="2020-04" db="EMBL/GenBank/DDBJ databases">
        <title>MicrobeNet Type strains.</title>
        <authorList>
            <person name="Nicholson A.C."/>
        </authorList>
    </citation>
    <scope>NUCLEOTIDE SEQUENCE [LARGE SCALE GENOMIC DNA]</scope>
    <source>
        <strain evidence="2 3">ATCC BAA-277</strain>
    </source>
</reference>
<evidence type="ECO:0000313" key="3">
    <source>
        <dbReference type="Proteomes" id="UP000579250"/>
    </source>
</evidence>
<organism evidence="2 3">
    <name type="scientific">Actinomadura latina</name>
    <dbReference type="NCBI Taxonomy" id="163603"/>
    <lineage>
        <taxon>Bacteria</taxon>
        <taxon>Bacillati</taxon>
        <taxon>Actinomycetota</taxon>
        <taxon>Actinomycetes</taxon>
        <taxon>Streptosporangiales</taxon>
        <taxon>Thermomonosporaceae</taxon>
        <taxon>Actinomadura</taxon>
    </lineage>
</organism>
<dbReference type="AlphaFoldDB" id="A0A846YYM3"/>